<evidence type="ECO:0000256" key="5">
    <source>
        <dbReference type="ARBA" id="ARBA00023237"/>
    </source>
</evidence>
<sequence length="478" mass="54869">MMKIRFRNIMILLVLFVGGSSCDSFLDVQPKGEVLEGDLLKDAKGFENALYGVYAKMGTAGLYGQNLSYYALDLMAQYYTSSNNEEAEPLMLYDYKNTKVEDRFYNIWCEMYSNIAYANNVLEHLEHFSPSDMQFYNIYKGEALGLRGFMHFDLLRIFSEQITENEGADGIPYSTRFSLFAPDMLKAKDVYKRIVADLKSAEQLLDDEELYASASSNANFLKDQNIHFNLQAVQATLARVYLTEGVLDSALYYARQVIQTPGLSLLDYTEITGDMAGKLSSKETVFGIYSKSFAEPVIKVLHNSQTAYSLEMRYNIQQLYQVDGIGNDYRWSAWYTYNDVTKKWKLDKLTDSYVLNNNENSRPAGQIRGINMIRLSEMYYIAAESALKLGHYDQALDYFNELLESRGLVALDERTPAETLTIDKITDDRYKEFAGEGQSFYHMKRLNLDILNVEGKIIPADKKVYVVDIPSQEFEFRR</sequence>
<dbReference type="InterPro" id="IPR033985">
    <property type="entry name" value="SusD-like_N"/>
</dbReference>
<dbReference type="PROSITE" id="PS51257">
    <property type="entry name" value="PROKAR_LIPOPROTEIN"/>
    <property type="match status" value="1"/>
</dbReference>
<protein>
    <submittedName>
        <fullName evidence="9">RagB/SusD family nutrient uptake outer membrane protein</fullName>
    </submittedName>
</protein>
<keyword evidence="10" id="KW-1185">Reference proteome</keyword>
<gene>
    <name evidence="9" type="ORF">D8S85_06650</name>
</gene>
<feature type="domain" description="RagB/SusD" evidence="7">
    <location>
        <begin position="344"/>
        <end position="449"/>
    </location>
</feature>
<comment type="subcellular location">
    <subcellularLocation>
        <location evidence="1">Cell outer membrane</location>
    </subcellularLocation>
</comment>
<dbReference type="RefSeq" id="WP_106480017.1">
    <property type="nucleotide sequence ID" value="NZ_CP032819.1"/>
</dbReference>
<evidence type="ECO:0000259" key="7">
    <source>
        <dbReference type="Pfam" id="PF07980"/>
    </source>
</evidence>
<evidence type="ECO:0000256" key="3">
    <source>
        <dbReference type="ARBA" id="ARBA00022729"/>
    </source>
</evidence>
<comment type="similarity">
    <text evidence="2">Belongs to the SusD family.</text>
</comment>
<dbReference type="EMBL" id="CP032819">
    <property type="protein sequence ID" value="AZS29270.1"/>
    <property type="molecule type" value="Genomic_DNA"/>
</dbReference>
<dbReference type="Gene3D" id="1.25.40.900">
    <property type="match status" value="1"/>
</dbReference>
<evidence type="ECO:0000256" key="6">
    <source>
        <dbReference type="SAM" id="SignalP"/>
    </source>
</evidence>
<dbReference type="InterPro" id="IPR012944">
    <property type="entry name" value="SusD_RagB_dom"/>
</dbReference>
<dbReference type="Pfam" id="PF14322">
    <property type="entry name" value="SusD-like_3"/>
    <property type="match status" value="1"/>
</dbReference>
<dbReference type="GO" id="GO:0009279">
    <property type="term" value="C:cell outer membrane"/>
    <property type="evidence" value="ECO:0007669"/>
    <property type="project" value="UniProtKB-SubCell"/>
</dbReference>
<feature type="domain" description="SusD-like N-terminal" evidence="8">
    <location>
        <begin position="46"/>
        <end position="242"/>
    </location>
</feature>
<keyword evidence="5" id="KW-0998">Cell outer membrane</keyword>
<evidence type="ECO:0000313" key="10">
    <source>
        <dbReference type="Proteomes" id="UP000270673"/>
    </source>
</evidence>
<proteinExistence type="inferred from homology"/>
<evidence type="ECO:0000256" key="2">
    <source>
        <dbReference type="ARBA" id="ARBA00006275"/>
    </source>
</evidence>
<dbReference type="OrthoDB" id="727588at2"/>
<evidence type="ECO:0000256" key="1">
    <source>
        <dbReference type="ARBA" id="ARBA00004442"/>
    </source>
</evidence>
<keyword evidence="4" id="KW-0472">Membrane</keyword>
<keyword evidence="3 6" id="KW-0732">Signal</keyword>
<evidence type="ECO:0000259" key="8">
    <source>
        <dbReference type="Pfam" id="PF14322"/>
    </source>
</evidence>
<dbReference type="Gene3D" id="1.25.40.390">
    <property type="match status" value="1"/>
</dbReference>
<feature type="chain" id="PRO_5019439152" evidence="6">
    <location>
        <begin position="27"/>
        <end position="478"/>
    </location>
</feature>
<organism evidence="9 10">
    <name type="scientific">Butyricimonas faecalis</name>
    <dbReference type="NCBI Taxonomy" id="2093856"/>
    <lineage>
        <taxon>Bacteria</taxon>
        <taxon>Pseudomonadati</taxon>
        <taxon>Bacteroidota</taxon>
        <taxon>Bacteroidia</taxon>
        <taxon>Bacteroidales</taxon>
        <taxon>Odoribacteraceae</taxon>
        <taxon>Butyricimonas</taxon>
    </lineage>
</organism>
<dbReference type="Proteomes" id="UP000270673">
    <property type="component" value="Chromosome"/>
</dbReference>
<dbReference type="SUPFAM" id="SSF48452">
    <property type="entry name" value="TPR-like"/>
    <property type="match status" value="1"/>
</dbReference>
<evidence type="ECO:0000256" key="4">
    <source>
        <dbReference type="ARBA" id="ARBA00023136"/>
    </source>
</evidence>
<dbReference type="KEGG" id="buy:D8S85_06650"/>
<feature type="signal peptide" evidence="6">
    <location>
        <begin position="1"/>
        <end position="26"/>
    </location>
</feature>
<name>A0A3S9VS04_9BACT</name>
<dbReference type="AlphaFoldDB" id="A0A3S9VS04"/>
<evidence type="ECO:0000313" key="9">
    <source>
        <dbReference type="EMBL" id="AZS29270.1"/>
    </source>
</evidence>
<reference evidence="9 10" key="1">
    <citation type="submission" date="2018-10" db="EMBL/GenBank/DDBJ databases">
        <title>Butyricimonas faecalis sp. nov., isolated from human faeces and emended description of the genus Butyricimonas.</title>
        <authorList>
            <person name="Le Roy T."/>
            <person name="Van der Smissen P."/>
            <person name="Paquot A."/>
            <person name="Delzenne N."/>
            <person name="Muccioli G."/>
            <person name="Collet J.-F."/>
            <person name="Cani P.D."/>
        </authorList>
    </citation>
    <scope>NUCLEOTIDE SEQUENCE [LARGE SCALE GENOMIC DNA]</scope>
    <source>
        <strain evidence="9 10">H184</strain>
    </source>
</reference>
<dbReference type="Pfam" id="PF07980">
    <property type="entry name" value="SusD_RagB"/>
    <property type="match status" value="1"/>
</dbReference>
<accession>A0A3S9VS04</accession>
<dbReference type="InterPro" id="IPR011990">
    <property type="entry name" value="TPR-like_helical_dom_sf"/>
</dbReference>